<accession>A0A1W1BMA0</accession>
<dbReference type="CDD" id="cd02513">
    <property type="entry name" value="CMP-NeuAc_Synthase"/>
    <property type="match status" value="1"/>
</dbReference>
<dbReference type="SUPFAM" id="SSF53448">
    <property type="entry name" value="Nucleotide-diphospho-sugar transferases"/>
    <property type="match status" value="1"/>
</dbReference>
<dbReference type="Gene3D" id="3.90.550.10">
    <property type="entry name" value="Spore Coat Polysaccharide Biosynthesis Protein SpsA, Chain A"/>
    <property type="match status" value="1"/>
</dbReference>
<name>A0A1W1BMA0_9ZZZZ</name>
<reference evidence="1" key="1">
    <citation type="submission" date="2016-10" db="EMBL/GenBank/DDBJ databases">
        <authorList>
            <person name="de Groot N.N."/>
        </authorList>
    </citation>
    <scope>NUCLEOTIDE SEQUENCE</scope>
</reference>
<sequence>MLDGKTFLAVIPARGSSKRLPKKNILNLAGKPLISWSIDAAKESKYLDEIVITSDDDAILSIAKEHNLKTIKRPDELSNDTASSIDVIKHALAQFPNYDYVVLLQPTSPLRKAKHIDEAIELLREQKADAIISVCEVEHSPLWSNTLGKNNSMIDFLDQKLLNLRSQELETYYRLNGAIYIADTKLLLAQNTFFLKKNIFAYIMQQKESIDIDTQLDFDFATFLLQGK</sequence>
<dbReference type="InterPro" id="IPR050793">
    <property type="entry name" value="CMP-NeuNAc_synthase"/>
</dbReference>
<gene>
    <name evidence="1" type="ORF">MNB_SM-6-876</name>
</gene>
<dbReference type="EMBL" id="FPHK01000012">
    <property type="protein sequence ID" value="SFV54627.1"/>
    <property type="molecule type" value="Genomic_DNA"/>
</dbReference>
<proteinExistence type="predicted"/>
<dbReference type="InterPro" id="IPR029044">
    <property type="entry name" value="Nucleotide-diphossugar_trans"/>
</dbReference>
<dbReference type="PANTHER" id="PTHR21485:SF6">
    <property type="entry name" value="N-ACYLNEURAMINATE CYTIDYLYLTRANSFERASE-RELATED"/>
    <property type="match status" value="1"/>
</dbReference>
<keyword evidence="1" id="KW-0808">Transferase</keyword>
<dbReference type="EC" id="2.7.7.43" evidence="1"/>
<dbReference type="GO" id="GO:0008781">
    <property type="term" value="F:N-acylneuraminate cytidylyltransferase activity"/>
    <property type="evidence" value="ECO:0007669"/>
    <property type="project" value="UniProtKB-EC"/>
</dbReference>
<evidence type="ECO:0000313" key="1">
    <source>
        <dbReference type="EMBL" id="SFV54627.1"/>
    </source>
</evidence>
<dbReference type="PANTHER" id="PTHR21485">
    <property type="entry name" value="HAD SUPERFAMILY MEMBERS CMAS AND KDSC"/>
    <property type="match status" value="1"/>
</dbReference>
<dbReference type="InterPro" id="IPR003329">
    <property type="entry name" value="Cytidylyl_trans"/>
</dbReference>
<protein>
    <submittedName>
        <fullName evidence="1">N-Acetylneuraminate cytidylyltransferase</fullName>
        <ecNumber evidence="1">2.7.7.43</ecNumber>
    </submittedName>
</protein>
<dbReference type="AlphaFoldDB" id="A0A1W1BMA0"/>
<dbReference type="Pfam" id="PF02348">
    <property type="entry name" value="CTP_transf_3"/>
    <property type="match status" value="1"/>
</dbReference>
<organism evidence="1">
    <name type="scientific">hydrothermal vent metagenome</name>
    <dbReference type="NCBI Taxonomy" id="652676"/>
    <lineage>
        <taxon>unclassified sequences</taxon>
        <taxon>metagenomes</taxon>
        <taxon>ecological metagenomes</taxon>
    </lineage>
</organism>
<keyword evidence="1" id="KW-0548">Nucleotidyltransferase</keyword>